<evidence type="ECO:0000313" key="3">
    <source>
        <dbReference type="Proteomes" id="UP001066276"/>
    </source>
</evidence>
<accession>A0AAV7M365</accession>
<comment type="caution">
    <text evidence="2">The sequence shown here is derived from an EMBL/GenBank/DDBJ whole genome shotgun (WGS) entry which is preliminary data.</text>
</comment>
<gene>
    <name evidence="2" type="ORF">NDU88_003372</name>
</gene>
<dbReference type="AlphaFoldDB" id="A0AAV7M365"/>
<name>A0AAV7M365_PLEWA</name>
<reference evidence="2" key="1">
    <citation type="journal article" date="2022" name="bioRxiv">
        <title>Sequencing and chromosome-scale assembly of the giantPleurodeles waltlgenome.</title>
        <authorList>
            <person name="Brown T."/>
            <person name="Elewa A."/>
            <person name="Iarovenko S."/>
            <person name="Subramanian E."/>
            <person name="Araus A.J."/>
            <person name="Petzold A."/>
            <person name="Susuki M."/>
            <person name="Suzuki K.-i.T."/>
            <person name="Hayashi T."/>
            <person name="Toyoda A."/>
            <person name="Oliveira C."/>
            <person name="Osipova E."/>
            <person name="Leigh N.D."/>
            <person name="Simon A."/>
            <person name="Yun M.H."/>
        </authorList>
    </citation>
    <scope>NUCLEOTIDE SEQUENCE</scope>
    <source>
        <strain evidence="2">20211129_DDA</strain>
        <tissue evidence="2">Liver</tissue>
    </source>
</reference>
<feature type="region of interest" description="Disordered" evidence="1">
    <location>
        <begin position="1"/>
        <end position="162"/>
    </location>
</feature>
<sequence>MTRTYKKKSYAGEPPKTTARCKCPKRVSGPCTGCRTPETTQHPREQDTNPEHMAAPPGKQPEPGESEKERGGVEPSKNINGPPEGNHKHTAEEAGTVSHRRQESHTKYQGRHNKKRDPAQKKRREGHCHRQMAARTGTRNPKASRQRRTPWKGEPCARHGPI</sequence>
<feature type="compositionally biased region" description="Basic and acidic residues" evidence="1">
    <location>
        <begin position="41"/>
        <end position="50"/>
    </location>
</feature>
<proteinExistence type="predicted"/>
<evidence type="ECO:0000256" key="1">
    <source>
        <dbReference type="SAM" id="MobiDB-lite"/>
    </source>
</evidence>
<evidence type="ECO:0000313" key="2">
    <source>
        <dbReference type="EMBL" id="KAJ1098256.1"/>
    </source>
</evidence>
<dbReference type="Proteomes" id="UP001066276">
    <property type="component" value="Chromosome 10"/>
</dbReference>
<feature type="compositionally biased region" description="Basic residues" evidence="1">
    <location>
        <begin position="108"/>
        <end position="132"/>
    </location>
</feature>
<dbReference type="EMBL" id="JANPWB010000014">
    <property type="protein sequence ID" value="KAJ1098256.1"/>
    <property type="molecule type" value="Genomic_DNA"/>
</dbReference>
<protein>
    <submittedName>
        <fullName evidence="2">Uncharacterized protein</fullName>
    </submittedName>
</protein>
<organism evidence="2 3">
    <name type="scientific">Pleurodeles waltl</name>
    <name type="common">Iberian ribbed newt</name>
    <dbReference type="NCBI Taxonomy" id="8319"/>
    <lineage>
        <taxon>Eukaryota</taxon>
        <taxon>Metazoa</taxon>
        <taxon>Chordata</taxon>
        <taxon>Craniata</taxon>
        <taxon>Vertebrata</taxon>
        <taxon>Euteleostomi</taxon>
        <taxon>Amphibia</taxon>
        <taxon>Batrachia</taxon>
        <taxon>Caudata</taxon>
        <taxon>Salamandroidea</taxon>
        <taxon>Salamandridae</taxon>
        <taxon>Pleurodelinae</taxon>
        <taxon>Pleurodeles</taxon>
    </lineage>
</organism>
<keyword evidence="3" id="KW-1185">Reference proteome</keyword>